<evidence type="ECO:0000256" key="6">
    <source>
        <dbReference type="ARBA" id="ARBA00023136"/>
    </source>
</evidence>
<keyword evidence="11" id="KW-1185">Reference proteome</keyword>
<name>A0A8B6FHS8_MYTGA</name>
<evidence type="ECO:0000256" key="4">
    <source>
        <dbReference type="ARBA" id="ARBA00022989"/>
    </source>
</evidence>
<keyword evidence="5" id="KW-0406">Ion transport</keyword>
<dbReference type="GO" id="GO:0022841">
    <property type="term" value="F:potassium ion leak channel activity"/>
    <property type="evidence" value="ECO:0007669"/>
    <property type="project" value="TreeGrafter"/>
</dbReference>
<dbReference type="Gene3D" id="1.10.287.70">
    <property type="match status" value="1"/>
</dbReference>
<dbReference type="GO" id="GO:0015271">
    <property type="term" value="F:outward rectifier potassium channel activity"/>
    <property type="evidence" value="ECO:0007669"/>
    <property type="project" value="TreeGrafter"/>
</dbReference>
<comment type="caution">
    <text evidence="10">The sequence shown here is derived from an EMBL/GenBank/DDBJ whole genome shotgun (WGS) entry which is preliminary data.</text>
</comment>
<evidence type="ECO:0000256" key="3">
    <source>
        <dbReference type="ARBA" id="ARBA00022692"/>
    </source>
</evidence>
<dbReference type="GO" id="GO:0005886">
    <property type="term" value="C:plasma membrane"/>
    <property type="evidence" value="ECO:0007669"/>
    <property type="project" value="TreeGrafter"/>
</dbReference>
<dbReference type="EMBL" id="UYJE01006949">
    <property type="protein sequence ID" value="VDI50405.1"/>
    <property type="molecule type" value="Genomic_DNA"/>
</dbReference>
<evidence type="ECO:0000256" key="5">
    <source>
        <dbReference type="ARBA" id="ARBA00023065"/>
    </source>
</evidence>
<proteinExistence type="predicted"/>
<dbReference type="InterPro" id="IPR003280">
    <property type="entry name" value="2pore_dom_K_chnl"/>
</dbReference>
<dbReference type="GO" id="GO:0030322">
    <property type="term" value="P:stabilization of membrane potential"/>
    <property type="evidence" value="ECO:0007669"/>
    <property type="project" value="TreeGrafter"/>
</dbReference>
<evidence type="ECO:0000256" key="2">
    <source>
        <dbReference type="ARBA" id="ARBA00022448"/>
    </source>
</evidence>
<feature type="domain" description="Potassium channel" evidence="9">
    <location>
        <begin position="64"/>
        <end position="89"/>
    </location>
</feature>
<gene>
    <name evidence="10" type="ORF">MGAL_10B005606</name>
</gene>
<dbReference type="AlphaFoldDB" id="A0A8B6FHS8"/>
<dbReference type="PANTHER" id="PTHR11003">
    <property type="entry name" value="POTASSIUM CHANNEL, SUBFAMILY K"/>
    <property type="match status" value="1"/>
</dbReference>
<evidence type="ECO:0000256" key="1">
    <source>
        <dbReference type="ARBA" id="ARBA00004141"/>
    </source>
</evidence>
<evidence type="ECO:0000259" key="9">
    <source>
        <dbReference type="Pfam" id="PF07885"/>
    </source>
</evidence>
<keyword evidence="7 10" id="KW-0407">Ion channel</keyword>
<keyword evidence="3 8" id="KW-0812">Transmembrane</keyword>
<keyword evidence="6 8" id="KW-0472">Membrane</keyword>
<organism evidence="10 11">
    <name type="scientific">Mytilus galloprovincialis</name>
    <name type="common">Mediterranean mussel</name>
    <dbReference type="NCBI Taxonomy" id="29158"/>
    <lineage>
        <taxon>Eukaryota</taxon>
        <taxon>Metazoa</taxon>
        <taxon>Spiralia</taxon>
        <taxon>Lophotrochozoa</taxon>
        <taxon>Mollusca</taxon>
        <taxon>Bivalvia</taxon>
        <taxon>Autobranchia</taxon>
        <taxon>Pteriomorphia</taxon>
        <taxon>Mytilida</taxon>
        <taxon>Mytiloidea</taxon>
        <taxon>Mytilidae</taxon>
        <taxon>Mytilinae</taxon>
        <taxon>Mytilus</taxon>
    </lineage>
</organism>
<dbReference type="PANTHER" id="PTHR11003:SF10">
    <property type="entry name" value="POTASSIUM CHANNEL DOMAIN-CONTAINING PROTEIN"/>
    <property type="match status" value="1"/>
</dbReference>
<dbReference type="SUPFAM" id="SSF81324">
    <property type="entry name" value="Voltage-gated potassium channels"/>
    <property type="match status" value="1"/>
</dbReference>
<feature type="transmembrane region" description="Helical" evidence="8">
    <location>
        <begin position="74"/>
        <end position="95"/>
    </location>
</feature>
<accession>A0A8B6FHS8</accession>
<reference evidence="10" key="1">
    <citation type="submission" date="2018-11" db="EMBL/GenBank/DDBJ databases">
        <authorList>
            <person name="Alioto T."/>
            <person name="Alioto T."/>
        </authorList>
    </citation>
    <scope>NUCLEOTIDE SEQUENCE</scope>
</reference>
<dbReference type="Pfam" id="PF07885">
    <property type="entry name" value="Ion_trans_2"/>
    <property type="match status" value="1"/>
</dbReference>
<dbReference type="InterPro" id="IPR013099">
    <property type="entry name" value="K_chnl_dom"/>
</dbReference>
<evidence type="ECO:0000313" key="10">
    <source>
        <dbReference type="EMBL" id="VDI50405.1"/>
    </source>
</evidence>
<dbReference type="OrthoDB" id="297496at2759"/>
<comment type="subcellular location">
    <subcellularLocation>
        <location evidence="1">Membrane</location>
        <topology evidence="1">Multi-pass membrane protein</topology>
    </subcellularLocation>
</comment>
<evidence type="ECO:0000256" key="7">
    <source>
        <dbReference type="ARBA" id="ARBA00023303"/>
    </source>
</evidence>
<dbReference type="Proteomes" id="UP000596742">
    <property type="component" value="Unassembled WGS sequence"/>
</dbReference>
<keyword evidence="4 8" id="KW-1133">Transmembrane helix</keyword>
<evidence type="ECO:0000256" key="8">
    <source>
        <dbReference type="SAM" id="Phobius"/>
    </source>
</evidence>
<protein>
    <submittedName>
        <fullName evidence="10">Potassium channel subfamily K member 13</fullName>
    </submittedName>
</protein>
<keyword evidence="2" id="KW-0813">Transport</keyword>
<evidence type="ECO:0000313" key="11">
    <source>
        <dbReference type="Proteomes" id="UP000596742"/>
    </source>
</evidence>
<sequence>MTAYMLAGATVFMFLERDNEVEERKKYNDSLNLFRQKYPQINETDLQILLNAHTEAESAGFIGNKRPRWDFSGAFYFVGTVVSTIGFEIIIVWWLTQHLGNKSQIGVISTEWKKENNLKLVPVYMSP</sequence>